<dbReference type="SUPFAM" id="SSF81653">
    <property type="entry name" value="Calcium ATPase, transduction domain A"/>
    <property type="match status" value="1"/>
</dbReference>
<dbReference type="GO" id="GO:0005524">
    <property type="term" value="F:ATP binding"/>
    <property type="evidence" value="ECO:0007669"/>
    <property type="project" value="UniProtKB-UniRule"/>
</dbReference>
<dbReference type="SFLD" id="SFLDG00002">
    <property type="entry name" value="C1.7:_P-type_atpase_like"/>
    <property type="match status" value="1"/>
</dbReference>
<dbReference type="PANTHER" id="PTHR46594">
    <property type="entry name" value="P-TYPE CATION-TRANSPORTING ATPASE"/>
    <property type="match status" value="1"/>
</dbReference>
<proteinExistence type="inferred from homology"/>
<dbReference type="SUPFAM" id="SSF81665">
    <property type="entry name" value="Calcium ATPase, transmembrane domain M"/>
    <property type="match status" value="1"/>
</dbReference>
<dbReference type="PROSITE" id="PS00154">
    <property type="entry name" value="ATPASE_E1_E2"/>
    <property type="match status" value="1"/>
</dbReference>
<evidence type="ECO:0000256" key="4">
    <source>
        <dbReference type="ARBA" id="ARBA00022967"/>
    </source>
</evidence>
<evidence type="ECO:0000256" key="6">
    <source>
        <dbReference type="ARBA" id="ARBA00023136"/>
    </source>
</evidence>
<dbReference type="CDD" id="cd00371">
    <property type="entry name" value="HMA"/>
    <property type="match status" value="1"/>
</dbReference>
<keyword evidence="3 7" id="KW-0479">Metal-binding</keyword>
<keyword evidence="2 7" id="KW-0812">Transmembrane</keyword>
<reference evidence="10" key="1">
    <citation type="journal article" date="2020" name="Phytopathology">
        <title>Genome sequence and comparative analysis of Colletotrichum gloeosporioides isolated from Liriodendron leaves.</title>
        <authorList>
            <person name="Fu F.F."/>
            <person name="Hao Z."/>
            <person name="Wang P."/>
            <person name="Lu Y."/>
            <person name="Xue L.J."/>
            <person name="Wei G."/>
            <person name="Tian Y."/>
            <person name="Baishi H."/>
            <person name="Xu H."/>
            <person name="Shi J."/>
            <person name="Cheng T."/>
            <person name="Wang G."/>
            <person name="Yi Y."/>
            <person name="Chen J."/>
        </authorList>
    </citation>
    <scope>NUCLEOTIDE SEQUENCE</scope>
    <source>
        <strain evidence="10">Lc1</strain>
    </source>
</reference>
<feature type="transmembrane region" description="Helical" evidence="7">
    <location>
        <begin position="1182"/>
        <end position="1203"/>
    </location>
</feature>
<comment type="caution">
    <text evidence="10">The sequence shown here is derived from an EMBL/GenBank/DDBJ whole genome shotgun (WGS) entry which is preliminary data.</text>
</comment>
<dbReference type="PROSITE" id="PS01229">
    <property type="entry name" value="COF_2"/>
    <property type="match status" value="1"/>
</dbReference>
<comment type="similarity">
    <text evidence="7">Belongs to the cation transport ATPase (P-type) (TC 3.A.3) family. Type IB subfamily.</text>
</comment>
<feature type="compositionally biased region" description="Basic and acidic residues" evidence="8">
    <location>
        <begin position="33"/>
        <end position="56"/>
    </location>
</feature>
<dbReference type="Pfam" id="PF00122">
    <property type="entry name" value="E1-E2_ATPase"/>
    <property type="match status" value="1"/>
</dbReference>
<dbReference type="PROSITE" id="PS50846">
    <property type="entry name" value="HMA_2"/>
    <property type="match status" value="1"/>
</dbReference>
<reference evidence="10" key="2">
    <citation type="submission" date="2020-03" db="EMBL/GenBank/DDBJ databases">
        <authorList>
            <person name="Fu F.-F."/>
            <person name="Chen J."/>
        </authorList>
    </citation>
    <scope>NUCLEOTIDE SEQUENCE</scope>
    <source>
        <strain evidence="10">Lc1</strain>
    </source>
</reference>
<dbReference type="EMBL" id="WVTB01000024">
    <property type="protein sequence ID" value="KAF3808088.1"/>
    <property type="molecule type" value="Genomic_DNA"/>
</dbReference>
<dbReference type="Gene3D" id="3.30.70.100">
    <property type="match status" value="1"/>
</dbReference>
<feature type="transmembrane region" description="Helical" evidence="7">
    <location>
        <begin position="575"/>
        <end position="596"/>
    </location>
</feature>
<evidence type="ECO:0000256" key="5">
    <source>
        <dbReference type="ARBA" id="ARBA00022989"/>
    </source>
</evidence>
<keyword evidence="6 7" id="KW-0472">Membrane</keyword>
<dbReference type="GO" id="GO:0019829">
    <property type="term" value="F:ATPase-coupled monoatomic cation transmembrane transporter activity"/>
    <property type="evidence" value="ECO:0007669"/>
    <property type="project" value="InterPro"/>
</dbReference>
<dbReference type="InterPro" id="IPR036163">
    <property type="entry name" value="HMA_dom_sf"/>
</dbReference>
<comment type="subcellular location">
    <subcellularLocation>
        <location evidence="1 7">Membrane</location>
    </subcellularLocation>
</comment>
<keyword evidence="5 7" id="KW-1133">Transmembrane helix</keyword>
<dbReference type="InterPro" id="IPR056236">
    <property type="entry name" value="HMA_PCA1"/>
</dbReference>
<dbReference type="Pfam" id="PF24534">
    <property type="entry name" value="HMA_PCA1"/>
    <property type="match status" value="1"/>
</dbReference>
<feature type="region of interest" description="Disordered" evidence="8">
    <location>
        <begin position="1"/>
        <end position="76"/>
    </location>
</feature>
<dbReference type="Pfam" id="PF00403">
    <property type="entry name" value="HMA"/>
    <property type="match status" value="1"/>
</dbReference>
<dbReference type="Pfam" id="PF00702">
    <property type="entry name" value="Hydrolase"/>
    <property type="match status" value="1"/>
</dbReference>
<accession>A0A8H4CQ98</accession>
<feature type="transmembrane region" description="Helical" evidence="7">
    <location>
        <begin position="823"/>
        <end position="849"/>
    </location>
</feature>
<dbReference type="PRINTS" id="PR00119">
    <property type="entry name" value="CATATPASE"/>
</dbReference>
<dbReference type="GO" id="GO:0030003">
    <property type="term" value="P:intracellular monoatomic cation homeostasis"/>
    <property type="evidence" value="ECO:0007669"/>
    <property type="project" value="UniProtKB-ARBA"/>
</dbReference>
<dbReference type="PANTHER" id="PTHR46594:SF4">
    <property type="entry name" value="P-TYPE CATION-TRANSPORTING ATPASE"/>
    <property type="match status" value="1"/>
</dbReference>
<dbReference type="InterPro" id="IPR023298">
    <property type="entry name" value="ATPase_P-typ_TM_dom_sf"/>
</dbReference>
<evidence type="ECO:0000256" key="8">
    <source>
        <dbReference type="SAM" id="MobiDB-lite"/>
    </source>
</evidence>
<sequence length="1233" mass="129630">MPCGSGCCGPPKDPASTPGPAALPGTNSSLTVTDDRIADGDGKDSTDKIEDLKDGDGTQGCCGSEVDKPTLGREVNPTDLNESCQDQCCSSTAADEDGCKADISKSADNCQDDCCGTVNMEQSDNGKSVSSAGAKVIDSCCASNTATEDNCKKKCCGNDTIKNTNVAPADEVTLKDDCKKGCCGDSVKDASKIVDVAGDNPSKPDESCDPKVNAEGNRNKGCCEIVEKTKPIQTSGTLTALEDDCCAPVAKAEENCKKGCCSSPVPKSQEEKVPSCCEGKTSPCCDSTCIDRLALRECTGGMRSNRKTRPGAEGCTGGKDGKPCRGHARTTRETYQAKLEALGCICRALLALGQESCCAPRDRLSVEKKRASISSLRTRSSVDSCCAPGPSKPVCATNRGLKTKRSGADITNDNDLERGVSGNEHVVLSISGMTCTGCETKLKRTLATVDAIKNLKTSLVLARAEFDLDVGVGSVEDVIKHLERTTEFKCEKITSQGASIDLLSHGRPEDLISQPWPAGVTDIRVVDSKTIHVEFDAEVVGARDLVEKGWSNPMELAPPRADPTLEAGGKHVRHVGMMTLLSIILTIPVLVMAWAPLPDNEIAYGSASLALATIVQVAIAGPFYPTALKSLIFSRMIEMDLLIVLSTSAAYIFSVVSFGYLVSHKPLSTGEFFETSTLLVTLIMVGRYVGALARQKAVESISIRSLQVSTATIIDTSGQEKEIDSRLLQYGDTFRVAPESRIPTDGTVISGSSELDESMVTGESRVIEKYAGSSVIAGSINGSGTLNIRLTRLPEDNTISNIAGMVDEAKLSKPKIQDIADRVASYFVPVVVTLTMITFAVWIAVGVAVRKQSGSQATIQAVTYAITVLIVSCPCAIGLAVPMVIVIASGVAAEKGVIFKSADSIEVAYKTSHVVFDKTGTLTRGELSVSKESYVTGNPEATKSMLLGLVGSIKHPVSAAVAAHLKANGVSPAPVSDSKTLTGKGVEGNISGRNLRAGNSRWLGLSSDPAVESFLSQGYTVFCFTVDGTLAALFALEDSVRPEAFATVSKLQASNVSVHILSGDDDGAVQAVASQLNIPEANVHSRCNPADKQEYIQHLLATPSTNVSKSGKKPKKPVVMFCGDGTNDAVALAQATIGVHMNAGTDVARSAADVVLMRPSLTGILTAITVSRKAIHRIAFNFGWSFVYNLFAILLGSGAFVNARIPPEFAGLGELASVLPVIAAAVLLRWSKL</sequence>
<dbReference type="GeneID" id="69019785"/>
<dbReference type="FunFam" id="2.70.150.10:FF:000002">
    <property type="entry name" value="Copper-transporting ATPase 1, putative"/>
    <property type="match status" value="1"/>
</dbReference>
<feature type="transmembrane region" description="Helical" evidence="7">
    <location>
        <begin position="1209"/>
        <end position="1228"/>
    </location>
</feature>
<dbReference type="InterPro" id="IPR023214">
    <property type="entry name" value="HAD_sf"/>
</dbReference>
<feature type="transmembrane region" description="Helical" evidence="7">
    <location>
        <begin position="602"/>
        <end position="620"/>
    </location>
</feature>
<gene>
    <name evidence="10" type="ORF">GCG54_00012667</name>
</gene>
<evidence type="ECO:0000256" key="3">
    <source>
        <dbReference type="ARBA" id="ARBA00022723"/>
    </source>
</evidence>
<name>A0A8H4CQ98_COLGL</name>
<keyword evidence="7" id="KW-0067">ATP-binding</keyword>
<dbReference type="RefSeq" id="XP_045267247.1">
    <property type="nucleotide sequence ID" value="XM_045412542.1"/>
</dbReference>
<dbReference type="NCBIfam" id="TIGR01525">
    <property type="entry name" value="ATPase-IB_hvy"/>
    <property type="match status" value="1"/>
</dbReference>
<dbReference type="AlphaFoldDB" id="A0A8H4CQ98"/>
<dbReference type="InterPro" id="IPR044492">
    <property type="entry name" value="P_typ_ATPase_HD_dom"/>
</dbReference>
<evidence type="ECO:0000259" key="9">
    <source>
        <dbReference type="PROSITE" id="PS50846"/>
    </source>
</evidence>
<dbReference type="Gene3D" id="3.40.1110.10">
    <property type="entry name" value="Calcium-transporting ATPase, cytoplasmic domain N"/>
    <property type="match status" value="1"/>
</dbReference>
<dbReference type="InterPro" id="IPR027256">
    <property type="entry name" value="P-typ_ATPase_IB"/>
</dbReference>
<dbReference type="Gene3D" id="2.70.150.10">
    <property type="entry name" value="Calcium-transporting ATPase, cytoplasmic transduction domain A"/>
    <property type="match status" value="1"/>
</dbReference>
<dbReference type="InterPro" id="IPR008250">
    <property type="entry name" value="ATPase_P-typ_transduc_dom_A_sf"/>
</dbReference>
<dbReference type="GO" id="GO:0016887">
    <property type="term" value="F:ATP hydrolysis activity"/>
    <property type="evidence" value="ECO:0007669"/>
    <property type="project" value="InterPro"/>
</dbReference>
<keyword evidence="4" id="KW-1278">Translocase</keyword>
<feature type="transmembrane region" description="Helical" evidence="7">
    <location>
        <begin position="861"/>
        <end position="891"/>
    </location>
</feature>
<dbReference type="InterPro" id="IPR006121">
    <property type="entry name" value="HMA_dom"/>
</dbReference>
<dbReference type="InterPro" id="IPR001757">
    <property type="entry name" value="P_typ_ATPase"/>
</dbReference>
<dbReference type="NCBIfam" id="TIGR01494">
    <property type="entry name" value="ATPase_P-type"/>
    <property type="match status" value="2"/>
</dbReference>
<dbReference type="Proteomes" id="UP000613401">
    <property type="component" value="Unassembled WGS sequence"/>
</dbReference>
<dbReference type="SUPFAM" id="SSF56784">
    <property type="entry name" value="HAD-like"/>
    <property type="match status" value="1"/>
</dbReference>
<evidence type="ECO:0000256" key="2">
    <source>
        <dbReference type="ARBA" id="ARBA00022692"/>
    </source>
</evidence>
<evidence type="ECO:0000313" key="10">
    <source>
        <dbReference type="EMBL" id="KAF3808088.1"/>
    </source>
</evidence>
<organism evidence="10 11">
    <name type="scientific">Colletotrichum gloeosporioides</name>
    <name type="common">Anthracnose fungus</name>
    <name type="synonym">Glomerella cingulata</name>
    <dbReference type="NCBI Taxonomy" id="474922"/>
    <lineage>
        <taxon>Eukaryota</taxon>
        <taxon>Fungi</taxon>
        <taxon>Dikarya</taxon>
        <taxon>Ascomycota</taxon>
        <taxon>Pezizomycotina</taxon>
        <taxon>Sordariomycetes</taxon>
        <taxon>Hypocreomycetidae</taxon>
        <taxon>Glomerellales</taxon>
        <taxon>Glomerellaceae</taxon>
        <taxon>Colletotrichum</taxon>
        <taxon>Colletotrichum gloeosporioides species complex</taxon>
    </lineage>
</organism>
<dbReference type="NCBIfam" id="TIGR01511">
    <property type="entry name" value="ATPase-IB1_Cu"/>
    <property type="match status" value="1"/>
</dbReference>
<keyword evidence="11" id="KW-1185">Reference proteome</keyword>
<dbReference type="SFLD" id="SFLDS00003">
    <property type="entry name" value="Haloacid_Dehalogenase"/>
    <property type="match status" value="1"/>
</dbReference>
<dbReference type="InterPro" id="IPR036412">
    <property type="entry name" value="HAD-like_sf"/>
</dbReference>
<dbReference type="Gene3D" id="3.40.50.1000">
    <property type="entry name" value="HAD superfamily/HAD-like"/>
    <property type="match status" value="1"/>
</dbReference>
<feature type="domain" description="HMA" evidence="9">
    <location>
        <begin position="424"/>
        <end position="491"/>
    </location>
</feature>
<dbReference type="SUPFAM" id="SSF55008">
    <property type="entry name" value="HMA, heavy metal-associated domain"/>
    <property type="match status" value="1"/>
</dbReference>
<evidence type="ECO:0000256" key="7">
    <source>
        <dbReference type="RuleBase" id="RU362081"/>
    </source>
</evidence>
<dbReference type="InterPro" id="IPR018303">
    <property type="entry name" value="ATPase_P-typ_P_site"/>
</dbReference>
<dbReference type="InterPro" id="IPR059000">
    <property type="entry name" value="ATPase_P-type_domA"/>
</dbReference>
<dbReference type="InterPro" id="IPR023299">
    <property type="entry name" value="ATPase_P-typ_cyto_dom_N"/>
</dbReference>
<dbReference type="GO" id="GO:0016020">
    <property type="term" value="C:membrane"/>
    <property type="evidence" value="ECO:0007669"/>
    <property type="project" value="UniProtKB-SubCell"/>
</dbReference>
<dbReference type="PRINTS" id="PR00120">
    <property type="entry name" value="HATPASE"/>
</dbReference>
<protein>
    <submittedName>
        <fullName evidence="10">P-type cation-transporting ATPase</fullName>
    </submittedName>
</protein>
<dbReference type="GO" id="GO:0046872">
    <property type="term" value="F:metal ion binding"/>
    <property type="evidence" value="ECO:0007669"/>
    <property type="project" value="UniProtKB-KW"/>
</dbReference>
<evidence type="ECO:0000313" key="11">
    <source>
        <dbReference type="Proteomes" id="UP000613401"/>
    </source>
</evidence>
<evidence type="ECO:0000256" key="1">
    <source>
        <dbReference type="ARBA" id="ARBA00004370"/>
    </source>
</evidence>
<feature type="transmembrane region" description="Helical" evidence="7">
    <location>
        <begin position="641"/>
        <end position="663"/>
    </location>
</feature>
<dbReference type="SFLD" id="SFLDF00027">
    <property type="entry name" value="p-type_atpase"/>
    <property type="match status" value="1"/>
</dbReference>
<keyword evidence="7" id="KW-0547">Nucleotide-binding</keyword>